<dbReference type="SUPFAM" id="SSF55874">
    <property type="entry name" value="ATPase domain of HSP90 chaperone/DNA topoisomerase II/histidine kinase"/>
    <property type="match status" value="1"/>
</dbReference>
<feature type="domain" description="Response regulatory" evidence="8">
    <location>
        <begin position="1"/>
        <end position="86"/>
    </location>
</feature>
<keyword evidence="3 6" id="KW-0597">Phosphoprotein</keyword>
<evidence type="ECO:0000259" key="7">
    <source>
        <dbReference type="PROSITE" id="PS50109"/>
    </source>
</evidence>
<dbReference type="InterPro" id="IPR052162">
    <property type="entry name" value="Sensor_kinase/Photoreceptor"/>
</dbReference>
<comment type="catalytic activity">
    <reaction evidence="1">
        <text>ATP + protein L-histidine = ADP + protein N-phospho-L-histidine.</text>
        <dbReference type="EC" id="2.7.13.3"/>
    </reaction>
</comment>
<evidence type="ECO:0000256" key="2">
    <source>
        <dbReference type="ARBA" id="ARBA00012438"/>
    </source>
</evidence>
<gene>
    <name evidence="11" type="primary">sasA_1</name>
    <name evidence="13" type="ORF">BPMPBACK_00001</name>
    <name evidence="11" type="ORF">DHAHGKBP_00001</name>
    <name evidence="12" type="ORF">KPMFPNGI_00001</name>
</gene>
<evidence type="ECO:0000259" key="9">
    <source>
        <dbReference type="PROSITE" id="PS50112"/>
    </source>
</evidence>
<evidence type="ECO:0000313" key="11">
    <source>
        <dbReference type="EMBL" id="QNO41292.1"/>
    </source>
</evidence>
<evidence type="ECO:0000256" key="1">
    <source>
        <dbReference type="ARBA" id="ARBA00000085"/>
    </source>
</evidence>
<dbReference type="InterPro" id="IPR011006">
    <property type="entry name" value="CheY-like_superfamily"/>
</dbReference>
<dbReference type="SMART" id="SM00091">
    <property type="entry name" value="PAS"/>
    <property type="match status" value="1"/>
</dbReference>
<dbReference type="InterPro" id="IPR036097">
    <property type="entry name" value="HisK_dim/P_sf"/>
</dbReference>
<feature type="modified residue" description="4-aspartylphosphate" evidence="6">
    <location>
        <position position="21"/>
    </location>
</feature>
<evidence type="ECO:0000256" key="5">
    <source>
        <dbReference type="ARBA" id="ARBA00022777"/>
    </source>
</evidence>
<keyword evidence="4 11" id="KW-0808">Transferase</keyword>
<dbReference type="Pfam" id="PF02518">
    <property type="entry name" value="HATPase_c"/>
    <property type="match status" value="1"/>
</dbReference>
<dbReference type="EMBL" id="MT630776">
    <property type="protein sequence ID" value="QNO42862.1"/>
    <property type="molecule type" value="Genomic_DNA"/>
</dbReference>
<feature type="domain" description="PAC" evidence="10">
    <location>
        <begin position="172"/>
        <end position="224"/>
    </location>
</feature>
<evidence type="ECO:0000313" key="12">
    <source>
        <dbReference type="EMBL" id="QNO42599.1"/>
    </source>
</evidence>
<dbReference type="CDD" id="cd17534">
    <property type="entry name" value="REC_DC-like"/>
    <property type="match status" value="1"/>
</dbReference>
<dbReference type="GO" id="GO:0000155">
    <property type="term" value="F:phosphorelay sensor kinase activity"/>
    <property type="evidence" value="ECO:0007669"/>
    <property type="project" value="InterPro"/>
</dbReference>
<proteinExistence type="predicted"/>
<dbReference type="SUPFAM" id="SSF55785">
    <property type="entry name" value="PYP-like sensor domain (PAS domain)"/>
    <property type="match status" value="1"/>
</dbReference>
<dbReference type="Gene3D" id="3.40.50.2300">
    <property type="match status" value="1"/>
</dbReference>
<dbReference type="PANTHER" id="PTHR43304">
    <property type="entry name" value="PHYTOCHROME-LIKE PROTEIN CPH1"/>
    <property type="match status" value="1"/>
</dbReference>
<evidence type="ECO:0000256" key="4">
    <source>
        <dbReference type="ARBA" id="ARBA00022679"/>
    </source>
</evidence>
<dbReference type="PRINTS" id="PR00344">
    <property type="entry name" value="BCTRLSENSOR"/>
</dbReference>
<dbReference type="SUPFAM" id="SSF52172">
    <property type="entry name" value="CheY-like"/>
    <property type="match status" value="1"/>
</dbReference>
<dbReference type="InterPro" id="IPR001789">
    <property type="entry name" value="Sig_transdc_resp-reg_receiver"/>
</dbReference>
<dbReference type="Gene3D" id="3.30.450.20">
    <property type="entry name" value="PAS domain"/>
    <property type="match status" value="1"/>
</dbReference>
<dbReference type="PROSITE" id="PS50112">
    <property type="entry name" value="PAS"/>
    <property type="match status" value="1"/>
</dbReference>
<keyword evidence="5 11" id="KW-0418">Kinase</keyword>
<dbReference type="Pfam" id="PF08447">
    <property type="entry name" value="PAS_3"/>
    <property type="match status" value="1"/>
</dbReference>
<dbReference type="InterPro" id="IPR013655">
    <property type="entry name" value="PAS_fold_3"/>
</dbReference>
<dbReference type="CDD" id="cd00130">
    <property type="entry name" value="PAS"/>
    <property type="match status" value="1"/>
</dbReference>
<dbReference type="NCBIfam" id="TIGR00229">
    <property type="entry name" value="sensory_box"/>
    <property type="match status" value="1"/>
</dbReference>
<dbReference type="InterPro" id="IPR001610">
    <property type="entry name" value="PAC"/>
</dbReference>
<name>A0A7G9XZV8_9EURY</name>
<sequence length="466" mass="53559">MSAEDAINAAIAFEPDLILMDIVLKGKKNGIDASQAIKEKLDVPIIFLTAYSDHELLNKAKTTEPYAYIVKPFQERQLLASIEMSLYKKKIENRLKESEERFRSIAENTLEWIWEVDANGKYIYTSPGVEKVLGYRPEDILNNHFYDLFHPEDKEKDKNMLFGLFNKNWPFREFVNRNVHKNGQTVWLLSSGVPIHNNKGNFIGYRGAAIDITEEIRSEEKLRQTVTNLTNLNNNLEQIATLASYDLTETLQIVSENVQLLKWRYEDKLDANADEYFSRIKDGTSQIKMLIDDLLTYSNLKIQDKEFIPISCDMILDKALTNLQTIIDENEAVVTHDNLPIVFGDNTQLVRLFENLIDNAIKFRSEEPLHIHFSAEQKEKEWLFSVHDNGIVIDPEYTESIFKLFAPLGSIKKYPGTGIELAVCGRIVENHGGQIRMESEPDNGSTIYFTFPVKIGTNHEYAVSDY</sequence>
<dbReference type="InterPro" id="IPR035965">
    <property type="entry name" value="PAS-like_dom_sf"/>
</dbReference>
<dbReference type="InterPro" id="IPR000700">
    <property type="entry name" value="PAS-assoc_C"/>
</dbReference>
<dbReference type="InterPro" id="IPR036890">
    <property type="entry name" value="HATPase_C_sf"/>
</dbReference>
<dbReference type="InterPro" id="IPR004358">
    <property type="entry name" value="Sig_transdc_His_kin-like_C"/>
</dbReference>
<dbReference type="PROSITE" id="PS50113">
    <property type="entry name" value="PAC"/>
    <property type="match status" value="1"/>
</dbReference>
<dbReference type="InterPro" id="IPR005467">
    <property type="entry name" value="His_kinase_dom"/>
</dbReference>
<evidence type="ECO:0000259" key="10">
    <source>
        <dbReference type="PROSITE" id="PS50113"/>
    </source>
</evidence>
<dbReference type="PROSITE" id="PS50110">
    <property type="entry name" value="RESPONSE_REGULATORY"/>
    <property type="match status" value="1"/>
</dbReference>
<reference evidence="11" key="1">
    <citation type="submission" date="2020-06" db="EMBL/GenBank/DDBJ databases">
        <title>Unique genomic features of the anaerobic methanotrophic archaea.</title>
        <authorList>
            <person name="Chadwick G.L."/>
            <person name="Skennerton C.T."/>
            <person name="Laso-Perez R."/>
            <person name="Leu A.O."/>
            <person name="Speth D.R."/>
            <person name="Yu H."/>
            <person name="Morgan-Lang C."/>
            <person name="Hatzenpichler R."/>
            <person name="Goudeau D."/>
            <person name="Malmstrom R."/>
            <person name="Brazelton W.J."/>
            <person name="Woyke T."/>
            <person name="Hallam S.J."/>
            <person name="Tyson G.W."/>
            <person name="Wegener G."/>
            <person name="Boetius A."/>
            <person name="Orphan V."/>
        </authorList>
    </citation>
    <scope>NUCLEOTIDE SEQUENCE</scope>
</reference>
<dbReference type="EC" id="2.7.13.3" evidence="2"/>
<dbReference type="PANTHER" id="PTHR43304:SF1">
    <property type="entry name" value="PAC DOMAIN-CONTAINING PROTEIN"/>
    <property type="match status" value="1"/>
</dbReference>
<dbReference type="SMART" id="SM00387">
    <property type="entry name" value="HATPase_c"/>
    <property type="match status" value="1"/>
</dbReference>
<evidence type="ECO:0000256" key="6">
    <source>
        <dbReference type="PROSITE-ProRule" id="PRU00169"/>
    </source>
</evidence>
<dbReference type="EMBL" id="MT630616">
    <property type="protein sequence ID" value="QNO41292.1"/>
    <property type="molecule type" value="Genomic_DNA"/>
</dbReference>
<dbReference type="InterPro" id="IPR000014">
    <property type="entry name" value="PAS"/>
</dbReference>
<evidence type="ECO:0000256" key="3">
    <source>
        <dbReference type="ARBA" id="ARBA00022553"/>
    </source>
</evidence>
<feature type="domain" description="Histidine kinase" evidence="7">
    <location>
        <begin position="242"/>
        <end position="455"/>
    </location>
</feature>
<dbReference type="SUPFAM" id="SSF47384">
    <property type="entry name" value="Homodimeric domain of signal transducing histidine kinase"/>
    <property type="match status" value="1"/>
</dbReference>
<dbReference type="SMART" id="SM00086">
    <property type="entry name" value="PAC"/>
    <property type="match status" value="1"/>
</dbReference>
<dbReference type="Gene3D" id="3.30.565.10">
    <property type="entry name" value="Histidine kinase-like ATPase, C-terminal domain"/>
    <property type="match status" value="1"/>
</dbReference>
<dbReference type="SMART" id="SM00448">
    <property type="entry name" value="REC"/>
    <property type="match status" value="1"/>
</dbReference>
<dbReference type="InterPro" id="IPR003594">
    <property type="entry name" value="HATPase_dom"/>
</dbReference>
<protein>
    <recommendedName>
        <fullName evidence="2">histidine kinase</fullName>
        <ecNumber evidence="2">2.7.13.3</ecNumber>
    </recommendedName>
</protein>
<accession>A0A7G9XZV8</accession>
<evidence type="ECO:0000313" key="13">
    <source>
        <dbReference type="EMBL" id="QNO42862.1"/>
    </source>
</evidence>
<feature type="domain" description="PAS" evidence="9">
    <location>
        <begin position="98"/>
        <end position="168"/>
    </location>
</feature>
<organism evidence="11">
    <name type="scientific">Candidatus Methanogaster sp. ANME-2c ERB4</name>
    <dbReference type="NCBI Taxonomy" id="2759911"/>
    <lineage>
        <taxon>Archaea</taxon>
        <taxon>Methanobacteriati</taxon>
        <taxon>Methanobacteriota</taxon>
        <taxon>Stenosarchaea group</taxon>
        <taxon>Methanomicrobia</taxon>
        <taxon>Methanosarcinales</taxon>
        <taxon>ANME-2 cluster</taxon>
        <taxon>Candidatus Methanogasteraceae</taxon>
        <taxon>Candidatus Methanogaster</taxon>
    </lineage>
</organism>
<dbReference type="Pfam" id="PF00072">
    <property type="entry name" value="Response_reg"/>
    <property type="match status" value="1"/>
</dbReference>
<evidence type="ECO:0000259" key="8">
    <source>
        <dbReference type="PROSITE" id="PS50110"/>
    </source>
</evidence>
<dbReference type="EMBL" id="MT630753">
    <property type="protein sequence ID" value="QNO42599.1"/>
    <property type="molecule type" value="Genomic_DNA"/>
</dbReference>
<dbReference type="PROSITE" id="PS50109">
    <property type="entry name" value="HIS_KIN"/>
    <property type="match status" value="1"/>
</dbReference>
<dbReference type="AlphaFoldDB" id="A0A7G9XZV8"/>
<dbReference type="Gene3D" id="1.10.287.130">
    <property type="match status" value="1"/>
</dbReference>